<sequence>MKAFAPNEISSHYFKRLEEQAVYDEILMAA</sequence>
<reference evidence="1 2" key="1">
    <citation type="journal article" date="2007" name="Genome Biol.">
        <title>Characterization and modeling of the Haemophilus influenzae core and supragenomes based on the complete genomic sequences of Rd and 12 clinical nontypeable strains.</title>
        <authorList>
            <person name="Hogg J.S."/>
            <person name="Hu F.Z."/>
            <person name="Janto B."/>
            <person name="Boissy R."/>
            <person name="Hayes J."/>
            <person name="Keefe R."/>
            <person name="Post J.C."/>
            <person name="Ehrlich G.D."/>
        </authorList>
    </citation>
    <scope>NUCLEOTIDE SEQUENCE [LARGE SCALE GENOMIC DNA]</scope>
    <source>
        <strain evidence="1 2">22.4-21</strain>
    </source>
</reference>
<evidence type="ECO:0000313" key="2">
    <source>
        <dbReference type="Proteomes" id="UP000005596"/>
    </source>
</evidence>
<proteinExistence type="predicted"/>
<accession>A4NZV6</accession>
<dbReference type="BioCyc" id="HINF375063:G119K-1699-MONOMER"/>
<dbReference type="EMBL" id="AAZJ01000010">
    <property type="protein sequence ID" value="EDK13308.1"/>
    <property type="molecule type" value="Genomic_DNA"/>
</dbReference>
<dbReference type="Proteomes" id="UP000005596">
    <property type="component" value="Unassembled WGS sequence"/>
</dbReference>
<protein>
    <submittedName>
        <fullName evidence="1">Uncharacterized protein</fullName>
    </submittedName>
</protein>
<gene>
    <name evidence="1" type="ORF">CGSHiR3021_01057</name>
</gene>
<organism evidence="1 2">
    <name type="scientific">Haemophilus influenzae 22.4-21</name>
    <dbReference type="NCBI Taxonomy" id="375063"/>
    <lineage>
        <taxon>Bacteria</taxon>
        <taxon>Pseudomonadati</taxon>
        <taxon>Pseudomonadota</taxon>
        <taxon>Gammaproteobacteria</taxon>
        <taxon>Pasteurellales</taxon>
        <taxon>Pasteurellaceae</taxon>
        <taxon>Haemophilus</taxon>
    </lineage>
</organism>
<name>A4NZV6_HAEIF</name>
<dbReference type="AlphaFoldDB" id="A4NZV6"/>
<evidence type="ECO:0000313" key="1">
    <source>
        <dbReference type="EMBL" id="EDK13308.1"/>
    </source>
</evidence>